<gene>
    <name evidence="6" type="ORF">W5A_03104</name>
</gene>
<dbReference type="Pfam" id="PF13859">
    <property type="entry name" value="BNR_3"/>
    <property type="match status" value="1"/>
</dbReference>
<evidence type="ECO:0000313" key="7">
    <source>
        <dbReference type="Proteomes" id="UP000005938"/>
    </source>
</evidence>
<dbReference type="GO" id="GO:0004308">
    <property type="term" value="F:exo-alpha-sialidase activity"/>
    <property type="evidence" value="ECO:0007669"/>
    <property type="project" value="UniProtKB-EC"/>
</dbReference>
<dbReference type="Pfam" id="PF14873">
    <property type="entry name" value="BNR_assoc_N"/>
    <property type="match status" value="1"/>
</dbReference>
<proteinExistence type="inferred from homology"/>
<dbReference type="AlphaFoldDB" id="I0WHN1"/>
<protein>
    <recommendedName>
        <fullName evidence="3">exo-alpha-sialidase</fullName>
        <ecNumber evidence="3">3.2.1.18</ecNumber>
    </recommendedName>
</protein>
<dbReference type="InterPro" id="IPR036278">
    <property type="entry name" value="Sialidase_sf"/>
</dbReference>
<evidence type="ECO:0000259" key="5">
    <source>
        <dbReference type="Pfam" id="PF14873"/>
    </source>
</evidence>
<organism evidence="6 7">
    <name type="scientific">Imtechella halotolerans K1</name>
    <dbReference type="NCBI Taxonomy" id="946077"/>
    <lineage>
        <taxon>Bacteria</taxon>
        <taxon>Pseudomonadati</taxon>
        <taxon>Bacteroidota</taxon>
        <taxon>Flavobacteriia</taxon>
        <taxon>Flavobacteriales</taxon>
        <taxon>Flavobacteriaceae</taxon>
        <taxon>Imtechella</taxon>
    </lineage>
</organism>
<evidence type="ECO:0000259" key="4">
    <source>
        <dbReference type="Pfam" id="PF13859"/>
    </source>
</evidence>
<keyword evidence="7" id="KW-1185">Reference proteome</keyword>
<feature type="domain" description="Sialidase N-terminal" evidence="5">
    <location>
        <begin position="36"/>
        <end position="154"/>
    </location>
</feature>
<sequence length="535" mass="59415">MKNILITCLLIATGITSHFGYSNTKINHELANELATITASQPMIPIWDNEKENILLEIAVTMYQETNLRSVSLDLLGTKNVNDIKQLELFYSTDNSFKTKSSFGKIQVKGSTSKISGNLKLSKGIHYFYLSISLINNPDLTNIIKINNGAFSFSKGKTTQIKISNKSNGQRIAHKLRVKDQDNVNTYRIPGIATTNKGTLIAVYDNRYEKSSDLQGHVDVGMSRSTDGGQTWEPMKAIMDMGTFGGKPQNENGIGDPAILIDKKTNTIWVAALWIHGFPGTHAWNSSKSGMTPEETGQFVLVKSEDDGLTWSEPINITSQIKNPKWRLFFNGPGMGISMKNGTLVFPAQYRDQNGVPHSTIVYSTDHGANWSVGTGAKTHTTEAQVVELSDGSLMLNMRDDRNNQASHLRDEFHGRAIYITKDMGESWTAHPTSRIALTEPNCMASIVAFDHPTKGRILFFSNPNSFNSRTNITIKTSFDNGNSWPEQNQVNLYGPNGFGYSCLTIIDDNHIGIIYEGVRDLYFQKIPITDLINP</sequence>
<dbReference type="eggNOG" id="COG4409">
    <property type="taxonomic scope" value="Bacteria"/>
</dbReference>
<dbReference type="FunFam" id="2.120.10.10:FF:000012">
    <property type="entry name" value="Sialidase [Precursor]"/>
    <property type="match status" value="1"/>
</dbReference>
<dbReference type="InterPro" id="IPR029456">
    <property type="entry name" value="Sialidase_N"/>
</dbReference>
<dbReference type="RefSeq" id="WP_008237319.1">
    <property type="nucleotide sequence ID" value="NZ_AJJU01000003.1"/>
</dbReference>
<dbReference type="EC" id="3.2.1.18" evidence="3"/>
<dbReference type="PANTHER" id="PTHR10628:SF30">
    <property type="entry name" value="EXO-ALPHA-SIALIDASE"/>
    <property type="match status" value="1"/>
</dbReference>
<dbReference type="GO" id="GO:0009313">
    <property type="term" value="P:oligosaccharide catabolic process"/>
    <property type="evidence" value="ECO:0007669"/>
    <property type="project" value="TreeGrafter"/>
</dbReference>
<comment type="similarity">
    <text evidence="2">Belongs to the glycosyl hydrolase 33 family.</text>
</comment>
<feature type="domain" description="Sialidase" evidence="4">
    <location>
        <begin position="190"/>
        <end position="464"/>
    </location>
</feature>
<dbReference type="PATRIC" id="fig|946077.3.peg.627"/>
<comment type="catalytic activity">
    <reaction evidence="1">
        <text>Hydrolysis of alpha-(2-&gt;3)-, alpha-(2-&gt;6)-, alpha-(2-&gt;8)- glycosidic linkages of terminal sialic acid residues in oligosaccharides, glycoproteins, glycolipids, colominic acid and synthetic substrates.</text>
        <dbReference type="EC" id="3.2.1.18"/>
    </reaction>
</comment>
<evidence type="ECO:0000313" key="6">
    <source>
        <dbReference type="EMBL" id="EID75897.1"/>
    </source>
</evidence>
<reference evidence="6 7" key="1">
    <citation type="journal article" date="2012" name="J. Bacteriol.">
        <title>Genome Sequence of the Halotolerant Bacterium Imtechella halotolerans K1T.</title>
        <authorList>
            <person name="Kumar S."/>
            <person name="Vikram S."/>
            <person name="Subramanian S."/>
            <person name="Raghava G.P."/>
            <person name="Pinnaka A.K."/>
        </authorList>
    </citation>
    <scope>NUCLEOTIDE SEQUENCE [LARGE SCALE GENOMIC DNA]</scope>
    <source>
        <strain evidence="6 7">K1</strain>
    </source>
</reference>
<dbReference type="SUPFAM" id="SSF50939">
    <property type="entry name" value="Sialidases"/>
    <property type="match status" value="1"/>
</dbReference>
<evidence type="ECO:0000256" key="1">
    <source>
        <dbReference type="ARBA" id="ARBA00000427"/>
    </source>
</evidence>
<dbReference type="Gene3D" id="2.120.10.10">
    <property type="match status" value="1"/>
</dbReference>
<dbReference type="GO" id="GO:0006689">
    <property type="term" value="P:ganglioside catabolic process"/>
    <property type="evidence" value="ECO:0007669"/>
    <property type="project" value="TreeGrafter"/>
</dbReference>
<dbReference type="PANTHER" id="PTHR10628">
    <property type="entry name" value="SIALIDASE"/>
    <property type="match status" value="1"/>
</dbReference>
<evidence type="ECO:0000256" key="3">
    <source>
        <dbReference type="ARBA" id="ARBA00012733"/>
    </source>
</evidence>
<dbReference type="Gene3D" id="2.60.40.1290">
    <property type="match status" value="1"/>
</dbReference>
<dbReference type="InterPro" id="IPR011040">
    <property type="entry name" value="Sialidase"/>
</dbReference>
<accession>I0WHN1</accession>
<name>I0WHN1_9FLAO</name>
<dbReference type="EMBL" id="AJJU01000003">
    <property type="protein sequence ID" value="EID75897.1"/>
    <property type="molecule type" value="Genomic_DNA"/>
</dbReference>
<dbReference type="OrthoDB" id="7294637at2"/>
<dbReference type="GO" id="GO:0005737">
    <property type="term" value="C:cytoplasm"/>
    <property type="evidence" value="ECO:0007669"/>
    <property type="project" value="TreeGrafter"/>
</dbReference>
<dbReference type="GO" id="GO:0016020">
    <property type="term" value="C:membrane"/>
    <property type="evidence" value="ECO:0007669"/>
    <property type="project" value="TreeGrafter"/>
</dbReference>
<dbReference type="Proteomes" id="UP000005938">
    <property type="component" value="Unassembled WGS sequence"/>
</dbReference>
<comment type="caution">
    <text evidence="6">The sequence shown here is derived from an EMBL/GenBank/DDBJ whole genome shotgun (WGS) entry which is preliminary data.</text>
</comment>
<dbReference type="STRING" id="946077.W5A_03104"/>
<dbReference type="InterPro" id="IPR026856">
    <property type="entry name" value="Sialidase_fam"/>
</dbReference>
<evidence type="ECO:0000256" key="2">
    <source>
        <dbReference type="ARBA" id="ARBA00009348"/>
    </source>
</evidence>
<dbReference type="CDD" id="cd15482">
    <property type="entry name" value="Sialidase_non-viral"/>
    <property type="match status" value="1"/>
</dbReference>